<dbReference type="PANTHER" id="PTHR38785:SF1">
    <property type="entry name" value="HOMOLOG OF VIRK"/>
    <property type="match status" value="1"/>
</dbReference>
<dbReference type="EMBL" id="UGHS01000002">
    <property type="protein sequence ID" value="STO92678.1"/>
    <property type="molecule type" value="Genomic_DNA"/>
</dbReference>
<accession>A0A377IXJ9</accession>
<reference evidence="1 2" key="1">
    <citation type="submission" date="2018-06" db="EMBL/GenBank/DDBJ databases">
        <authorList>
            <consortium name="Pathogen Informatics"/>
            <person name="Doyle S."/>
        </authorList>
    </citation>
    <scope>NUCLEOTIDE SEQUENCE [LARGE SCALE GENOMIC DNA]</scope>
    <source>
        <strain evidence="1 2">NCTC13335</strain>
    </source>
</reference>
<protein>
    <submittedName>
        <fullName evidence="1">D-xylose transport permease protein</fullName>
    </submittedName>
</protein>
<sequence length="290" mass="34268">MNKQQYHWIDAQEIYPDQGKKSYALKRLRYQLRSCLHLGTIKKFEQFINQYDFLAALLNQRVNYGYPLVHRFLDKRFNTRQRFEAICDNLLFLPQKLAHLNPPLWQQPLNFGEIIEDFEILLNINEYQPMEGYWALELRYKPDNQLIYLLTFGKLADALLIAVVQGPNFDGSKELVKQLTKSCHGLRPAYLMVEVMKMLTGILGYQRLFGIPQKYQNKSRLVQSKRYVVDYDAIFAESGGQLADYWQLPLQSSRNLDDIPSKKRSMYRKRYAMLDEFAERMAQILAQQDT</sequence>
<dbReference type="PANTHER" id="PTHR38785">
    <property type="entry name" value="HOMOLOG OF VIRK"/>
    <property type="match status" value="1"/>
</dbReference>
<dbReference type="Pfam" id="PF04393">
    <property type="entry name" value="DUF535"/>
    <property type="match status" value="1"/>
</dbReference>
<keyword evidence="2" id="KW-1185">Reference proteome</keyword>
<dbReference type="AlphaFoldDB" id="A0A377IXJ9"/>
<evidence type="ECO:0000313" key="1">
    <source>
        <dbReference type="EMBL" id="STO92678.1"/>
    </source>
</evidence>
<proteinExistence type="predicted"/>
<name>A0A377IXJ9_9PAST</name>
<dbReference type="GO" id="GO:0006974">
    <property type="term" value="P:DNA damage response"/>
    <property type="evidence" value="ECO:0007669"/>
    <property type="project" value="TreeGrafter"/>
</dbReference>
<dbReference type="InterPro" id="IPR007488">
    <property type="entry name" value="DUF535"/>
</dbReference>
<dbReference type="RefSeq" id="WP_115002738.1">
    <property type="nucleotide sequence ID" value="NZ_JAHAHE010000011.1"/>
</dbReference>
<dbReference type="OrthoDB" id="6835762at2"/>
<dbReference type="Proteomes" id="UP000255264">
    <property type="component" value="Unassembled WGS sequence"/>
</dbReference>
<organism evidence="1 2">
    <name type="scientific">Haemophilus pittmaniae</name>
    <dbReference type="NCBI Taxonomy" id="249188"/>
    <lineage>
        <taxon>Bacteria</taxon>
        <taxon>Pseudomonadati</taxon>
        <taxon>Pseudomonadota</taxon>
        <taxon>Gammaproteobacteria</taxon>
        <taxon>Pasteurellales</taxon>
        <taxon>Pasteurellaceae</taxon>
        <taxon>Haemophilus</taxon>
    </lineage>
</organism>
<gene>
    <name evidence="1" type="ORF">NCTC13335_00523</name>
</gene>
<evidence type="ECO:0000313" key="2">
    <source>
        <dbReference type="Proteomes" id="UP000255264"/>
    </source>
</evidence>